<feature type="transmembrane region" description="Helical" evidence="15">
    <location>
        <begin position="249"/>
        <end position="269"/>
    </location>
</feature>
<feature type="transmembrane region" description="Helical" evidence="15">
    <location>
        <begin position="223"/>
        <end position="242"/>
    </location>
</feature>
<keyword evidence="11 15" id="KW-0472">Membrane</keyword>
<dbReference type="Pfam" id="PF08030">
    <property type="entry name" value="NAD_binding_6"/>
    <property type="match status" value="1"/>
</dbReference>
<dbReference type="InterPro" id="IPR013130">
    <property type="entry name" value="Fe3_Rdtase_TM_dom"/>
</dbReference>
<comment type="catalytic activity">
    <reaction evidence="13">
        <text>2 a Fe(II)-siderophore + NADP(+) + H(+) = 2 a Fe(III)-siderophore + NADPH</text>
        <dbReference type="Rhea" id="RHEA:28795"/>
        <dbReference type="Rhea" id="RHEA-COMP:11342"/>
        <dbReference type="Rhea" id="RHEA-COMP:11344"/>
        <dbReference type="ChEBI" id="CHEBI:15378"/>
        <dbReference type="ChEBI" id="CHEBI:29033"/>
        <dbReference type="ChEBI" id="CHEBI:29034"/>
        <dbReference type="ChEBI" id="CHEBI:57783"/>
        <dbReference type="ChEBI" id="CHEBI:58349"/>
        <dbReference type="EC" id="1.16.1.9"/>
    </reaction>
</comment>
<keyword evidence="9" id="KW-0560">Oxidoreductase</keyword>
<dbReference type="InterPro" id="IPR013121">
    <property type="entry name" value="Fe_red_NAD-bd_6"/>
</dbReference>
<keyword evidence="7" id="KW-0249">Electron transport</keyword>
<dbReference type="EC" id="1.16.1.9" evidence="3"/>
<evidence type="ECO:0000313" key="17">
    <source>
        <dbReference type="EMBL" id="KAK3056987.1"/>
    </source>
</evidence>
<feature type="compositionally biased region" description="Polar residues" evidence="14">
    <location>
        <begin position="540"/>
        <end position="556"/>
    </location>
</feature>
<evidence type="ECO:0000256" key="12">
    <source>
        <dbReference type="ARBA" id="ARBA00023180"/>
    </source>
</evidence>
<comment type="subcellular location">
    <subcellularLocation>
        <location evidence="1">Cell membrane</location>
        <topology evidence="1">Multi-pass membrane protein</topology>
    </subcellularLocation>
</comment>
<evidence type="ECO:0000256" key="9">
    <source>
        <dbReference type="ARBA" id="ARBA00023002"/>
    </source>
</evidence>
<evidence type="ECO:0000256" key="2">
    <source>
        <dbReference type="ARBA" id="ARBA00006278"/>
    </source>
</evidence>
<evidence type="ECO:0000256" key="7">
    <source>
        <dbReference type="ARBA" id="ARBA00022982"/>
    </source>
</evidence>
<feature type="transmembrane region" description="Helical" evidence="15">
    <location>
        <begin position="109"/>
        <end position="130"/>
    </location>
</feature>
<proteinExistence type="inferred from homology"/>
<dbReference type="Proteomes" id="UP001271007">
    <property type="component" value="Unassembled WGS sequence"/>
</dbReference>
<comment type="similarity">
    <text evidence="2">Belongs to the ferric reductase (FRE) family.</text>
</comment>
<dbReference type="Pfam" id="PF01794">
    <property type="entry name" value="Ferric_reduct"/>
    <property type="match status" value="1"/>
</dbReference>
<name>A0AAJ0LVR8_9PEZI</name>
<keyword evidence="12" id="KW-0325">Glycoprotein</keyword>
<evidence type="ECO:0000256" key="11">
    <source>
        <dbReference type="ARBA" id="ARBA00023136"/>
    </source>
</evidence>
<dbReference type="GO" id="GO:0006826">
    <property type="term" value="P:iron ion transport"/>
    <property type="evidence" value="ECO:0007669"/>
    <property type="project" value="TreeGrafter"/>
</dbReference>
<feature type="transmembrane region" description="Helical" evidence="15">
    <location>
        <begin position="142"/>
        <end position="161"/>
    </location>
</feature>
<evidence type="ECO:0000256" key="4">
    <source>
        <dbReference type="ARBA" id="ARBA00022448"/>
    </source>
</evidence>
<feature type="domain" description="FAD-binding FR-type" evidence="16">
    <location>
        <begin position="289"/>
        <end position="416"/>
    </location>
</feature>
<dbReference type="PANTHER" id="PTHR32361">
    <property type="entry name" value="FERRIC/CUPRIC REDUCTASE TRANSMEMBRANE COMPONENT"/>
    <property type="match status" value="1"/>
</dbReference>
<feature type="region of interest" description="Disordered" evidence="14">
    <location>
        <begin position="537"/>
        <end position="556"/>
    </location>
</feature>
<dbReference type="SFLD" id="SFLDS00052">
    <property type="entry name" value="Ferric_Reductase_Domain"/>
    <property type="match status" value="1"/>
</dbReference>
<dbReference type="SUPFAM" id="SSF52343">
    <property type="entry name" value="Ferredoxin reductase-like, C-terminal NADP-linked domain"/>
    <property type="match status" value="1"/>
</dbReference>
<dbReference type="Pfam" id="PF08022">
    <property type="entry name" value="FAD_binding_8"/>
    <property type="match status" value="1"/>
</dbReference>
<keyword evidence="5" id="KW-1003">Cell membrane</keyword>
<feature type="transmembrane region" description="Helical" evidence="15">
    <location>
        <begin position="185"/>
        <end position="203"/>
    </location>
</feature>
<gene>
    <name evidence="17" type="primary">FRP1</name>
    <name evidence="17" type="ORF">LTR09_002025</name>
</gene>
<keyword evidence="8 15" id="KW-1133">Transmembrane helix</keyword>
<dbReference type="InterPro" id="IPR039261">
    <property type="entry name" value="FNR_nucleotide-bd"/>
</dbReference>
<dbReference type="GO" id="GO:0006879">
    <property type="term" value="P:intracellular iron ion homeostasis"/>
    <property type="evidence" value="ECO:0007669"/>
    <property type="project" value="TreeGrafter"/>
</dbReference>
<evidence type="ECO:0000256" key="14">
    <source>
        <dbReference type="SAM" id="MobiDB-lite"/>
    </source>
</evidence>
<keyword evidence="4" id="KW-0813">Transport</keyword>
<dbReference type="InterPro" id="IPR017938">
    <property type="entry name" value="Riboflavin_synthase-like_b-brl"/>
</dbReference>
<evidence type="ECO:0000256" key="8">
    <source>
        <dbReference type="ARBA" id="ARBA00022989"/>
    </source>
</evidence>
<dbReference type="SFLD" id="SFLDG01168">
    <property type="entry name" value="Ferric_reductase_subgroup_(FRE"/>
    <property type="match status" value="1"/>
</dbReference>
<dbReference type="InterPro" id="IPR017927">
    <property type="entry name" value="FAD-bd_FR_type"/>
</dbReference>
<accession>A0AAJ0LVR8</accession>
<evidence type="ECO:0000256" key="5">
    <source>
        <dbReference type="ARBA" id="ARBA00022475"/>
    </source>
</evidence>
<keyword evidence="6 15" id="KW-0812">Transmembrane</keyword>
<organism evidence="17 18">
    <name type="scientific">Extremus antarcticus</name>
    <dbReference type="NCBI Taxonomy" id="702011"/>
    <lineage>
        <taxon>Eukaryota</taxon>
        <taxon>Fungi</taxon>
        <taxon>Dikarya</taxon>
        <taxon>Ascomycota</taxon>
        <taxon>Pezizomycotina</taxon>
        <taxon>Dothideomycetes</taxon>
        <taxon>Dothideomycetidae</taxon>
        <taxon>Mycosphaerellales</taxon>
        <taxon>Extremaceae</taxon>
        <taxon>Extremus</taxon>
    </lineage>
</organism>
<evidence type="ECO:0000256" key="13">
    <source>
        <dbReference type="ARBA" id="ARBA00048483"/>
    </source>
</evidence>
<dbReference type="GO" id="GO:0052851">
    <property type="term" value="F:ferric-chelate reductase (NADPH) activity"/>
    <property type="evidence" value="ECO:0007669"/>
    <property type="project" value="UniProtKB-EC"/>
</dbReference>
<dbReference type="Gene3D" id="3.40.50.80">
    <property type="entry name" value="Nucleotide-binding domain of ferredoxin-NADP reductase (FNR) module"/>
    <property type="match status" value="1"/>
</dbReference>
<evidence type="ECO:0000256" key="6">
    <source>
        <dbReference type="ARBA" id="ARBA00022692"/>
    </source>
</evidence>
<evidence type="ECO:0000256" key="1">
    <source>
        <dbReference type="ARBA" id="ARBA00004651"/>
    </source>
</evidence>
<dbReference type="EMBL" id="JAWDJX010000004">
    <property type="protein sequence ID" value="KAK3056987.1"/>
    <property type="molecule type" value="Genomic_DNA"/>
</dbReference>
<evidence type="ECO:0000313" key="18">
    <source>
        <dbReference type="Proteomes" id="UP001271007"/>
    </source>
</evidence>
<evidence type="ECO:0000256" key="3">
    <source>
        <dbReference type="ARBA" id="ARBA00012668"/>
    </source>
</evidence>
<keyword evidence="18" id="KW-1185">Reference proteome</keyword>
<dbReference type="InterPro" id="IPR051410">
    <property type="entry name" value="Ferric/Cupric_Reductase"/>
</dbReference>
<dbReference type="CDD" id="cd06186">
    <property type="entry name" value="NOX_Duox_like_FAD_NADP"/>
    <property type="match status" value="1"/>
</dbReference>
<dbReference type="PROSITE" id="PS51384">
    <property type="entry name" value="FAD_FR"/>
    <property type="match status" value="1"/>
</dbReference>
<sequence length="624" mass="69457">MSMSMGGMDMTSSGPFKPTNQRIALSYWYSIAGVVGLLTCNRIYRALESRRRRQAHQNISRRAPSQPQGMLQQTYATVTATLRELSYPQPILFTGKFSKYFTPLPVGKWLVLAVYWTVLLCFLWTNTILAPSSPIYGYKWEIIGFRAAWVSVTQIPFIYLLSCKFNPISLLTGISYERFNWLHRWAARTVFLTVAVHWSFFFTEWSLAGFVKMEFEMMPMVKYGFGAWSTLGWMILSGFGFFRNLSYEVFVAQHICAAATLLWLLYVHVPAYARYNIYMAIGFVAFDWVSRIVWALLRNTHLLDSVRSGAPGYSASLEALPGDIVRITIGDAAFRWKAGQHAYITIPRLRPLELHPFTIANACQNSTDAPARPLIMIVKAHSGFSKALHKAALRSDTSERTYRGFLTGPWGSPPDLHHYDSVVLIATSTGASFTTPLLQELVRRPGCVSKAVLHWIIRSKDHLNWYKRDLLALAEDAQSGPLKLQIVVHVTTSRQGRPVTEAPTQAKTVITSSMCAVDSNSESISSSGSVMSLSDEKAPLSSQYDESRQASSTLTVHSGVRPSVESMIRPAVEGALGETAVVVCGGVAITAQTRTFVASLSDERAVHKGSGAQGIYLFSETYGW</sequence>
<keyword evidence="10" id="KW-0406">Ion transport</keyword>
<evidence type="ECO:0000256" key="10">
    <source>
        <dbReference type="ARBA" id="ARBA00023065"/>
    </source>
</evidence>
<dbReference type="SUPFAM" id="SSF63380">
    <property type="entry name" value="Riboflavin synthase domain-like"/>
    <property type="match status" value="1"/>
</dbReference>
<evidence type="ECO:0000259" key="16">
    <source>
        <dbReference type="PROSITE" id="PS51384"/>
    </source>
</evidence>
<dbReference type="GO" id="GO:0005886">
    <property type="term" value="C:plasma membrane"/>
    <property type="evidence" value="ECO:0007669"/>
    <property type="project" value="UniProtKB-SubCell"/>
</dbReference>
<evidence type="ECO:0000256" key="15">
    <source>
        <dbReference type="SAM" id="Phobius"/>
    </source>
</evidence>
<dbReference type="GO" id="GO:0015677">
    <property type="term" value="P:copper ion import"/>
    <property type="evidence" value="ECO:0007669"/>
    <property type="project" value="TreeGrafter"/>
</dbReference>
<dbReference type="PANTHER" id="PTHR32361:SF9">
    <property type="entry name" value="FERRIC REDUCTASE TRANSMEMBRANE COMPONENT 3-RELATED"/>
    <property type="match status" value="1"/>
</dbReference>
<feature type="transmembrane region" description="Helical" evidence="15">
    <location>
        <begin position="26"/>
        <end position="44"/>
    </location>
</feature>
<dbReference type="AlphaFoldDB" id="A0AAJ0LVR8"/>
<dbReference type="InterPro" id="IPR013112">
    <property type="entry name" value="FAD-bd_8"/>
</dbReference>
<comment type="caution">
    <text evidence="17">The sequence shown here is derived from an EMBL/GenBank/DDBJ whole genome shotgun (WGS) entry which is preliminary data.</text>
</comment>
<reference evidence="17" key="1">
    <citation type="submission" date="2023-04" db="EMBL/GenBank/DDBJ databases">
        <title>Black Yeasts Isolated from many extreme environments.</title>
        <authorList>
            <person name="Coleine C."/>
            <person name="Stajich J.E."/>
            <person name="Selbmann L."/>
        </authorList>
    </citation>
    <scope>NUCLEOTIDE SEQUENCE</scope>
    <source>
        <strain evidence="17">CCFEE 5312</strain>
    </source>
</reference>
<protein>
    <recommendedName>
        <fullName evidence="3">ferric-chelate reductase (NADPH)</fullName>
        <ecNumber evidence="3">1.16.1.9</ecNumber>
    </recommendedName>
</protein>